<reference evidence="1 2" key="1">
    <citation type="journal article" date="2016" name="Genome Announc.">
        <title>Draft Genome Sequences of Five Rapidly Growing Mycobacterium Species, M. thermoresistibile, M. fortuitum subsp. acetamidolyticum, M. canariasense, M. brisbanense, and M. novocastrense.</title>
        <authorList>
            <person name="Katahira K."/>
            <person name="Ogura Y."/>
            <person name="Gotoh Y."/>
            <person name="Hayashi T."/>
        </authorList>
    </citation>
    <scope>NUCLEOTIDE SEQUENCE [LARGE SCALE GENOMIC DNA]</scope>
    <source>
        <strain evidence="1 2">JCM6368</strain>
    </source>
</reference>
<protein>
    <submittedName>
        <fullName evidence="1">Uncharacterized protein</fullName>
    </submittedName>
</protein>
<comment type="caution">
    <text evidence="1">The sequence shown here is derived from an EMBL/GenBank/DDBJ whole genome shotgun (WGS) entry which is preliminary data.</text>
</comment>
<reference evidence="2" key="2">
    <citation type="submission" date="2016-02" db="EMBL/GenBank/DDBJ databases">
        <title>Draft genome sequence of five rapidly growing Mycobacterium species.</title>
        <authorList>
            <person name="Katahira K."/>
            <person name="Gotou Y."/>
            <person name="Iida K."/>
            <person name="Ogura Y."/>
            <person name="Hayashi T."/>
        </authorList>
    </citation>
    <scope>NUCLEOTIDE SEQUENCE [LARGE SCALE GENOMIC DNA]</scope>
    <source>
        <strain evidence="2">JCM6368</strain>
    </source>
</reference>
<name>A0A117IF70_MYCFO</name>
<sequence>MADDPTQLNAKPAEIIDQRTAGIITTEEMMKQLLGWRYSVGQVARIDGVATDAYITGDWDSIETAFYGGQLTDEEFQRLADRQLHAGLP</sequence>
<proteinExistence type="predicted"/>
<dbReference type="EMBL" id="BCSZ01000035">
    <property type="protein sequence ID" value="GAT03803.1"/>
    <property type="molecule type" value="Genomic_DNA"/>
</dbReference>
<gene>
    <name evidence="1" type="ORF">RMCFA_3915</name>
</gene>
<dbReference type="Proteomes" id="UP000069705">
    <property type="component" value="Unassembled WGS sequence"/>
</dbReference>
<evidence type="ECO:0000313" key="2">
    <source>
        <dbReference type="Proteomes" id="UP000069705"/>
    </source>
</evidence>
<organism evidence="1 2">
    <name type="scientific">Mycolicibacterium fortuitum subsp. acetamidolyticum</name>
    <dbReference type="NCBI Taxonomy" id="144550"/>
    <lineage>
        <taxon>Bacteria</taxon>
        <taxon>Bacillati</taxon>
        <taxon>Actinomycetota</taxon>
        <taxon>Actinomycetes</taxon>
        <taxon>Mycobacteriales</taxon>
        <taxon>Mycobacteriaceae</taxon>
        <taxon>Mycolicibacterium</taxon>
    </lineage>
</organism>
<dbReference type="AlphaFoldDB" id="A0A117IF70"/>
<accession>A0A117IF70</accession>
<evidence type="ECO:0000313" key="1">
    <source>
        <dbReference type="EMBL" id="GAT03803.1"/>
    </source>
</evidence>